<organism evidence="1 2">
    <name type="scientific">Nocardia coubleae</name>
    <dbReference type="NCBI Taxonomy" id="356147"/>
    <lineage>
        <taxon>Bacteria</taxon>
        <taxon>Bacillati</taxon>
        <taxon>Actinomycetota</taxon>
        <taxon>Actinomycetes</taxon>
        <taxon>Mycobacteriales</taxon>
        <taxon>Nocardiaceae</taxon>
        <taxon>Nocardia</taxon>
    </lineage>
</organism>
<dbReference type="AlphaFoldDB" id="A0A846WCV5"/>
<comment type="caution">
    <text evidence="1">The sequence shown here is derived from an EMBL/GenBank/DDBJ whole genome shotgun (WGS) entry which is preliminary data.</text>
</comment>
<evidence type="ECO:0000313" key="2">
    <source>
        <dbReference type="Proteomes" id="UP000572007"/>
    </source>
</evidence>
<proteinExistence type="predicted"/>
<sequence>MLKTAMSALTPGKPAAATFRSELYGTFSVHGPVVRSGANGGLLIGGHALDMASSTLNPVPDLLELIADASDVADPPTGLASALAELTHGDPVVGYFQEPAYGVYTVTGFAVDAPVHGGLLVGARILTSRAGRMPGAYLVALQRFTDTNAGPGPARITRWPDTVND</sequence>
<dbReference type="Proteomes" id="UP000572007">
    <property type="component" value="Unassembled WGS sequence"/>
</dbReference>
<accession>A0A846WCV5</accession>
<dbReference type="EMBL" id="JAAXOM010000008">
    <property type="protein sequence ID" value="NKX90965.1"/>
    <property type="molecule type" value="Genomic_DNA"/>
</dbReference>
<evidence type="ECO:0000313" key="1">
    <source>
        <dbReference type="EMBL" id="NKX90965.1"/>
    </source>
</evidence>
<reference evidence="1 2" key="1">
    <citation type="submission" date="2020-04" db="EMBL/GenBank/DDBJ databases">
        <title>MicrobeNet Type strains.</title>
        <authorList>
            <person name="Nicholson A.C."/>
        </authorList>
    </citation>
    <scope>NUCLEOTIDE SEQUENCE [LARGE SCALE GENOMIC DNA]</scope>
    <source>
        <strain evidence="1 2">DSM 44960</strain>
    </source>
</reference>
<name>A0A846WCV5_9NOCA</name>
<keyword evidence="2" id="KW-1185">Reference proteome</keyword>
<dbReference type="RefSeq" id="WP_067643170.1">
    <property type="nucleotide sequence ID" value="NZ_JAAXOM010000008.1"/>
</dbReference>
<protein>
    <submittedName>
        <fullName evidence="1">Uncharacterized protein</fullName>
    </submittedName>
</protein>
<gene>
    <name evidence="1" type="ORF">HGA10_27140</name>
</gene>